<name>A0A0A8ZLH2_ARUDO</name>
<reference evidence="1" key="1">
    <citation type="submission" date="2014-09" db="EMBL/GenBank/DDBJ databases">
        <authorList>
            <person name="Magalhaes I.L.F."/>
            <person name="Oliveira U."/>
            <person name="Santos F.R."/>
            <person name="Vidigal T.H.D.A."/>
            <person name="Brescovit A.D."/>
            <person name="Santos A.J."/>
        </authorList>
    </citation>
    <scope>NUCLEOTIDE SEQUENCE</scope>
    <source>
        <tissue evidence="1">Shoot tissue taken approximately 20 cm above the soil surface</tissue>
    </source>
</reference>
<protein>
    <submittedName>
        <fullName evidence="1">Uncharacterized protein</fullName>
    </submittedName>
</protein>
<organism evidence="1">
    <name type="scientific">Arundo donax</name>
    <name type="common">Giant reed</name>
    <name type="synonym">Donax arundinaceus</name>
    <dbReference type="NCBI Taxonomy" id="35708"/>
    <lineage>
        <taxon>Eukaryota</taxon>
        <taxon>Viridiplantae</taxon>
        <taxon>Streptophyta</taxon>
        <taxon>Embryophyta</taxon>
        <taxon>Tracheophyta</taxon>
        <taxon>Spermatophyta</taxon>
        <taxon>Magnoliopsida</taxon>
        <taxon>Liliopsida</taxon>
        <taxon>Poales</taxon>
        <taxon>Poaceae</taxon>
        <taxon>PACMAD clade</taxon>
        <taxon>Arundinoideae</taxon>
        <taxon>Arundineae</taxon>
        <taxon>Arundo</taxon>
    </lineage>
</organism>
<reference evidence="1" key="2">
    <citation type="journal article" date="2015" name="Data Brief">
        <title>Shoot transcriptome of the giant reed, Arundo donax.</title>
        <authorList>
            <person name="Barrero R.A."/>
            <person name="Guerrero F.D."/>
            <person name="Moolhuijzen P."/>
            <person name="Goolsby J.A."/>
            <person name="Tidwell J."/>
            <person name="Bellgard S.E."/>
            <person name="Bellgard M.I."/>
        </authorList>
    </citation>
    <scope>NUCLEOTIDE SEQUENCE</scope>
    <source>
        <tissue evidence="1">Shoot tissue taken approximately 20 cm above the soil surface</tissue>
    </source>
</reference>
<dbReference type="EMBL" id="GBRH01262208">
    <property type="protein sequence ID" value="JAD35687.1"/>
    <property type="molecule type" value="Transcribed_RNA"/>
</dbReference>
<dbReference type="AlphaFoldDB" id="A0A0A8ZLH2"/>
<evidence type="ECO:0000313" key="1">
    <source>
        <dbReference type="EMBL" id="JAD35687.1"/>
    </source>
</evidence>
<accession>A0A0A8ZLH2</accession>
<sequence length="39" mass="4301">MTFVQCLGRILFSWKFARRKGLQSALGVFRGVVGTGSLL</sequence>
<proteinExistence type="predicted"/>